<keyword evidence="15" id="KW-1185">Reference proteome</keyword>
<protein>
    <submittedName>
        <fullName evidence="16 17">Zinc finger protein 397-like isoform X1</fullName>
    </submittedName>
</protein>
<feature type="region of interest" description="Disordered" evidence="12">
    <location>
        <begin position="344"/>
        <end position="365"/>
    </location>
</feature>
<keyword evidence="8" id="KW-0238">DNA-binding</keyword>
<dbReference type="Pfam" id="PF00096">
    <property type="entry name" value="zf-C2H2"/>
    <property type="match status" value="6"/>
</dbReference>
<dbReference type="FunFam" id="3.30.160.60:FF:000110">
    <property type="entry name" value="Zinc finger protein-like"/>
    <property type="match status" value="1"/>
</dbReference>
<feature type="domain" description="C2H2-type" evidence="13">
    <location>
        <begin position="535"/>
        <end position="562"/>
    </location>
</feature>
<dbReference type="RefSeq" id="XP_054833950.1">
    <property type="nucleotide sequence ID" value="XM_054977975.1"/>
</dbReference>
<dbReference type="Gene3D" id="3.30.160.60">
    <property type="entry name" value="Classic Zinc Finger"/>
    <property type="match status" value="6"/>
</dbReference>
<sequence length="586" mass="66805">MEVHHLQGLTLGEGSEREEKSPHILQAGSMKEILERRLGDPSNLQAKEDSFSLMQWEAQWQEFLRTVENPHSRWGIPHLSEKPSPWEDTKAFLVSFEQVAHACQWPKEDWVTRLRPALSGEVEQAFNSLDVRDREDYGKVKAAILRGDALSREKQRQQFRHFCYQEAEGPRGAYSQLQEMCRAWLRVENHSKEQILELLILEQLLTVLPPEIQNQVRESGPESCSQAVALAEEFLLRQEKVPLQEEAGSIVKAGQAPSERGQRQLCIETKKEADEDAHLLAGDAQNFEEQHQLLEKAKNDGLKSNFRNQGGPKRQEGSHKVVKRDKPIPCQGEDFCKFPIQQEKPTQKRKNKVLNGHLGSHKGEKMNKNVKLGKSFGQNTNISTSLTLHTGEMLYSCSDCSKSFRNKSNFIKHKAMHTTVKPYRCSECGKSFGQSAGLISHERVHTGEKPYRCSECGKRFSHKLSLDIHERVHTGEKPYQCSECGKSFCDKSNLTKHKRIHTGEKPYQCSECGKSFNRSTGLTSHQRIHTKEKPYECSECGKSFSQRATLNSHQRIHVTEKFHTNLSGQLGCQIGFWPSEVQRAVT</sequence>
<evidence type="ECO:0000256" key="9">
    <source>
        <dbReference type="ARBA" id="ARBA00023163"/>
    </source>
</evidence>
<feature type="compositionally biased region" description="Basic and acidic residues" evidence="12">
    <location>
        <begin position="313"/>
        <end position="326"/>
    </location>
</feature>
<reference evidence="16 17" key="1">
    <citation type="submission" date="2025-04" db="UniProtKB">
        <authorList>
            <consortium name="RefSeq"/>
        </authorList>
    </citation>
    <scope>IDENTIFICATION</scope>
    <source>
        <tissue evidence="16 17">Blood</tissue>
    </source>
</reference>
<dbReference type="PROSITE" id="PS50157">
    <property type="entry name" value="ZINC_FINGER_C2H2_2"/>
    <property type="match status" value="6"/>
</dbReference>
<evidence type="ECO:0000313" key="15">
    <source>
        <dbReference type="Proteomes" id="UP001190640"/>
    </source>
</evidence>
<keyword evidence="9" id="KW-0804">Transcription</keyword>
<dbReference type="FunFam" id="3.30.160.60:FF:001270">
    <property type="entry name" value="zinc finger protein 583 isoform X1"/>
    <property type="match status" value="1"/>
</dbReference>
<evidence type="ECO:0000256" key="10">
    <source>
        <dbReference type="ARBA" id="ARBA00023242"/>
    </source>
</evidence>
<keyword evidence="5 11" id="KW-0863">Zinc-finger</keyword>
<feature type="domain" description="C2H2-type" evidence="13">
    <location>
        <begin position="479"/>
        <end position="506"/>
    </location>
</feature>
<dbReference type="SUPFAM" id="SSF57667">
    <property type="entry name" value="beta-beta-alpha zinc fingers"/>
    <property type="match status" value="4"/>
</dbReference>
<evidence type="ECO:0000256" key="8">
    <source>
        <dbReference type="ARBA" id="ARBA00023125"/>
    </source>
</evidence>
<keyword evidence="3" id="KW-0479">Metal-binding</keyword>
<dbReference type="GO" id="GO:0000981">
    <property type="term" value="F:DNA-binding transcription factor activity, RNA polymerase II-specific"/>
    <property type="evidence" value="ECO:0007669"/>
    <property type="project" value="TreeGrafter"/>
</dbReference>
<comment type="subcellular location">
    <subcellularLocation>
        <location evidence="1">Nucleus</location>
    </subcellularLocation>
</comment>
<evidence type="ECO:0000259" key="14">
    <source>
        <dbReference type="PROSITE" id="PS50804"/>
    </source>
</evidence>
<feature type="domain" description="C2H2-type" evidence="13">
    <location>
        <begin position="423"/>
        <end position="450"/>
    </location>
</feature>
<feature type="domain" description="C2H2-type" evidence="13">
    <location>
        <begin position="451"/>
        <end position="478"/>
    </location>
</feature>
<evidence type="ECO:0000256" key="5">
    <source>
        <dbReference type="ARBA" id="ARBA00022771"/>
    </source>
</evidence>
<dbReference type="Proteomes" id="UP001190640">
    <property type="component" value="Chromosome 4"/>
</dbReference>
<evidence type="ECO:0000256" key="4">
    <source>
        <dbReference type="ARBA" id="ARBA00022737"/>
    </source>
</evidence>
<evidence type="ECO:0000256" key="11">
    <source>
        <dbReference type="PROSITE-ProRule" id="PRU00042"/>
    </source>
</evidence>
<dbReference type="PANTHER" id="PTHR23226:SF379">
    <property type="entry name" value="C2H2-TYPE DOMAIN-CONTAINING PROTEIN"/>
    <property type="match status" value="1"/>
</dbReference>
<keyword evidence="4" id="KW-0677">Repeat</keyword>
<dbReference type="GeneID" id="129328722"/>
<keyword evidence="10" id="KW-0539">Nucleus</keyword>
<evidence type="ECO:0000313" key="17">
    <source>
        <dbReference type="RefSeq" id="XP_054833951.1"/>
    </source>
</evidence>
<feature type="domain" description="SCAN box" evidence="14">
    <location>
        <begin position="156"/>
        <end position="234"/>
    </location>
</feature>
<feature type="region of interest" description="Disordered" evidence="12">
    <location>
        <begin position="301"/>
        <end position="326"/>
    </location>
</feature>
<comment type="similarity">
    <text evidence="2">Belongs to the krueppel C2H2-type zinc-finger protein family.</text>
</comment>
<organism evidence="15 16">
    <name type="scientific">Eublepharis macularius</name>
    <name type="common">Leopard gecko</name>
    <name type="synonym">Cyrtodactylus macularius</name>
    <dbReference type="NCBI Taxonomy" id="481883"/>
    <lineage>
        <taxon>Eukaryota</taxon>
        <taxon>Metazoa</taxon>
        <taxon>Chordata</taxon>
        <taxon>Craniata</taxon>
        <taxon>Vertebrata</taxon>
        <taxon>Euteleostomi</taxon>
        <taxon>Lepidosauria</taxon>
        <taxon>Squamata</taxon>
        <taxon>Bifurcata</taxon>
        <taxon>Gekkota</taxon>
        <taxon>Eublepharidae</taxon>
        <taxon>Eublepharinae</taxon>
        <taxon>Eublepharis</taxon>
    </lineage>
</organism>
<dbReference type="Pfam" id="PF02023">
    <property type="entry name" value="SCAN"/>
    <property type="match status" value="1"/>
</dbReference>
<dbReference type="FunFam" id="3.30.160.60:FF:000367">
    <property type="entry name" value="Zinc finger protein 572"/>
    <property type="match status" value="1"/>
</dbReference>
<evidence type="ECO:0000256" key="12">
    <source>
        <dbReference type="SAM" id="MobiDB-lite"/>
    </source>
</evidence>
<feature type="region of interest" description="Disordered" evidence="12">
    <location>
        <begin position="1"/>
        <end position="24"/>
    </location>
</feature>
<dbReference type="SMART" id="SM00431">
    <property type="entry name" value="SCAN"/>
    <property type="match status" value="1"/>
</dbReference>
<dbReference type="InterPro" id="IPR038269">
    <property type="entry name" value="SCAN_sf"/>
</dbReference>
<dbReference type="FunFam" id="1.10.4020.10:FF:000001">
    <property type="entry name" value="zinc finger protein 263 isoform X1"/>
    <property type="match status" value="1"/>
</dbReference>
<evidence type="ECO:0000256" key="1">
    <source>
        <dbReference type="ARBA" id="ARBA00004123"/>
    </source>
</evidence>
<evidence type="ECO:0000256" key="2">
    <source>
        <dbReference type="ARBA" id="ARBA00006991"/>
    </source>
</evidence>
<dbReference type="PROSITE" id="PS50804">
    <property type="entry name" value="SCAN_BOX"/>
    <property type="match status" value="1"/>
</dbReference>
<dbReference type="InterPro" id="IPR003309">
    <property type="entry name" value="SCAN_dom"/>
</dbReference>
<evidence type="ECO:0000313" key="16">
    <source>
        <dbReference type="RefSeq" id="XP_054833950.1"/>
    </source>
</evidence>
<dbReference type="SUPFAM" id="SSF47353">
    <property type="entry name" value="Retrovirus capsid dimerization domain-like"/>
    <property type="match status" value="1"/>
</dbReference>
<evidence type="ECO:0000256" key="6">
    <source>
        <dbReference type="ARBA" id="ARBA00022833"/>
    </source>
</evidence>
<dbReference type="SMART" id="SM00355">
    <property type="entry name" value="ZnF_C2H2"/>
    <property type="match status" value="6"/>
</dbReference>
<gene>
    <name evidence="16 17" type="primary">LOC129328722</name>
</gene>
<accession>A0AA97J8Z3</accession>
<keyword evidence="6" id="KW-0862">Zinc</keyword>
<dbReference type="FunFam" id="3.30.160.60:FF:000358">
    <property type="entry name" value="zinc finger protein 24"/>
    <property type="match status" value="2"/>
</dbReference>
<name>A0AA97J8Z3_EUBMA</name>
<dbReference type="AlphaFoldDB" id="A0AA97J8Z3"/>
<evidence type="ECO:0000256" key="7">
    <source>
        <dbReference type="ARBA" id="ARBA00023015"/>
    </source>
</evidence>
<dbReference type="FunFam" id="3.30.160.60:FF:002343">
    <property type="entry name" value="Zinc finger protein 33A"/>
    <property type="match status" value="1"/>
</dbReference>
<dbReference type="GO" id="GO:0000978">
    <property type="term" value="F:RNA polymerase II cis-regulatory region sequence-specific DNA binding"/>
    <property type="evidence" value="ECO:0007669"/>
    <property type="project" value="TreeGrafter"/>
</dbReference>
<dbReference type="PROSITE" id="PS00028">
    <property type="entry name" value="ZINC_FINGER_C2H2_1"/>
    <property type="match status" value="6"/>
</dbReference>
<dbReference type="InterPro" id="IPR013087">
    <property type="entry name" value="Znf_C2H2_type"/>
</dbReference>
<evidence type="ECO:0000256" key="3">
    <source>
        <dbReference type="ARBA" id="ARBA00022723"/>
    </source>
</evidence>
<proteinExistence type="inferred from homology"/>
<evidence type="ECO:0000259" key="13">
    <source>
        <dbReference type="PROSITE" id="PS50157"/>
    </source>
</evidence>
<feature type="domain" description="C2H2-type" evidence="13">
    <location>
        <begin position="507"/>
        <end position="534"/>
    </location>
</feature>
<dbReference type="KEGG" id="emc:129328722"/>
<dbReference type="GO" id="GO:0008270">
    <property type="term" value="F:zinc ion binding"/>
    <property type="evidence" value="ECO:0007669"/>
    <property type="project" value="UniProtKB-KW"/>
</dbReference>
<dbReference type="PANTHER" id="PTHR23226">
    <property type="entry name" value="ZINC FINGER AND SCAN DOMAIN-CONTAINING"/>
    <property type="match status" value="1"/>
</dbReference>
<dbReference type="InterPro" id="IPR036236">
    <property type="entry name" value="Znf_C2H2_sf"/>
</dbReference>
<dbReference type="Gene3D" id="1.10.4020.10">
    <property type="entry name" value="DNA breaking-rejoining enzymes"/>
    <property type="match status" value="1"/>
</dbReference>
<dbReference type="GO" id="GO:0005634">
    <property type="term" value="C:nucleus"/>
    <property type="evidence" value="ECO:0007669"/>
    <property type="project" value="UniProtKB-SubCell"/>
</dbReference>
<keyword evidence="7" id="KW-0805">Transcription regulation</keyword>
<feature type="domain" description="C2H2-type" evidence="13">
    <location>
        <begin position="395"/>
        <end position="422"/>
    </location>
</feature>
<dbReference type="RefSeq" id="XP_054833951.1">
    <property type="nucleotide sequence ID" value="XM_054977976.1"/>
</dbReference>